<organism evidence="1 2">
    <name type="scientific">Deinococcus multiflagellatus</name>
    <dbReference type="NCBI Taxonomy" id="1656887"/>
    <lineage>
        <taxon>Bacteria</taxon>
        <taxon>Thermotogati</taxon>
        <taxon>Deinococcota</taxon>
        <taxon>Deinococci</taxon>
        <taxon>Deinococcales</taxon>
        <taxon>Deinococcaceae</taxon>
        <taxon>Deinococcus</taxon>
    </lineage>
</organism>
<accession>A0ABW1ZKF4</accession>
<evidence type="ECO:0000313" key="2">
    <source>
        <dbReference type="Proteomes" id="UP001596317"/>
    </source>
</evidence>
<dbReference type="EMBL" id="JBHSWB010000001">
    <property type="protein sequence ID" value="MFC6661395.1"/>
    <property type="molecule type" value="Genomic_DNA"/>
</dbReference>
<evidence type="ECO:0000313" key="1">
    <source>
        <dbReference type="EMBL" id="MFC6661395.1"/>
    </source>
</evidence>
<proteinExistence type="predicted"/>
<protein>
    <recommendedName>
        <fullName evidence="3">EcoEI R protein C-terminal domain-containing protein</fullName>
    </recommendedName>
</protein>
<reference evidence="2" key="1">
    <citation type="journal article" date="2019" name="Int. J. Syst. Evol. Microbiol.">
        <title>The Global Catalogue of Microorganisms (GCM) 10K type strain sequencing project: providing services to taxonomists for standard genome sequencing and annotation.</title>
        <authorList>
            <consortium name="The Broad Institute Genomics Platform"/>
            <consortium name="The Broad Institute Genome Sequencing Center for Infectious Disease"/>
            <person name="Wu L."/>
            <person name="Ma J."/>
        </authorList>
    </citation>
    <scope>NUCLEOTIDE SEQUENCE [LARGE SCALE GENOMIC DNA]</scope>
    <source>
        <strain evidence="2">CCUG 63830</strain>
    </source>
</reference>
<dbReference type="Proteomes" id="UP001596317">
    <property type="component" value="Unassembled WGS sequence"/>
</dbReference>
<evidence type="ECO:0008006" key="3">
    <source>
        <dbReference type="Google" id="ProtNLM"/>
    </source>
</evidence>
<sequence length="106" mass="11559">MNRARAQWQALAPSVGSLLDELHGTFATHDLTSTWNAGQRAQALQLVDRLRRAWAREHVALDDLAALEALTAGLNLPATVTCRAGLEGVQGHFRRVVEATYEALAE</sequence>
<name>A0ABW1ZKF4_9DEIO</name>
<comment type="caution">
    <text evidence="1">The sequence shown here is derived from an EMBL/GenBank/DDBJ whole genome shotgun (WGS) entry which is preliminary data.</text>
</comment>
<dbReference type="RefSeq" id="WP_224610529.1">
    <property type="nucleotide sequence ID" value="NZ_JAIQXV010000015.1"/>
</dbReference>
<keyword evidence="2" id="KW-1185">Reference proteome</keyword>
<gene>
    <name evidence="1" type="ORF">ACFP90_14365</name>
</gene>